<proteinExistence type="predicted"/>
<protein>
    <submittedName>
        <fullName evidence="2">Uncharacterized protein</fullName>
    </submittedName>
</protein>
<comment type="caution">
    <text evidence="2">The sequence shown here is derived from an EMBL/GenBank/DDBJ whole genome shotgun (WGS) entry which is preliminary data.</text>
</comment>
<dbReference type="EMBL" id="AFZZ01000048">
    <property type="protein sequence ID" value="EHJ41803.1"/>
    <property type="molecule type" value="Genomic_DNA"/>
</dbReference>
<evidence type="ECO:0000256" key="1">
    <source>
        <dbReference type="SAM" id="MobiDB-lite"/>
    </source>
</evidence>
<dbReference type="HOGENOM" id="CLU_3314893_0_0_10"/>
<feature type="compositionally biased region" description="Basic residues" evidence="1">
    <location>
        <begin position="8"/>
        <end position="23"/>
    </location>
</feature>
<evidence type="ECO:0000313" key="2">
    <source>
        <dbReference type="EMBL" id="EHJ41803.1"/>
    </source>
</evidence>
<feature type="region of interest" description="Disordered" evidence="1">
    <location>
        <begin position="1"/>
        <end position="29"/>
    </location>
</feature>
<gene>
    <name evidence="2" type="ORF">HMPREF0673_00384</name>
</gene>
<accession>G6AUU9</accession>
<name>G6AUU9_9BACT</name>
<organism evidence="2 3">
    <name type="scientific">Leyella stercorea DSM 18206</name>
    <dbReference type="NCBI Taxonomy" id="1002367"/>
    <lineage>
        <taxon>Bacteria</taxon>
        <taxon>Pseudomonadati</taxon>
        <taxon>Bacteroidota</taxon>
        <taxon>Bacteroidia</taxon>
        <taxon>Bacteroidales</taxon>
        <taxon>Prevotellaceae</taxon>
        <taxon>Leyella</taxon>
    </lineage>
</organism>
<sequence length="39" mass="4500">MGGERNPIGRRTRAVAKRKKPQHQTRCCGFRKFMNKAAL</sequence>
<dbReference type="AlphaFoldDB" id="G6AUU9"/>
<reference evidence="2 3" key="1">
    <citation type="submission" date="2011-08" db="EMBL/GenBank/DDBJ databases">
        <authorList>
            <person name="Weinstock G."/>
            <person name="Sodergren E."/>
            <person name="Clifton S."/>
            <person name="Fulton L."/>
            <person name="Fulton B."/>
            <person name="Courtney L."/>
            <person name="Fronick C."/>
            <person name="Harrison M."/>
            <person name="Strong C."/>
            <person name="Farmer C."/>
            <person name="Delahaunty K."/>
            <person name="Markovic C."/>
            <person name="Hall O."/>
            <person name="Minx P."/>
            <person name="Tomlinson C."/>
            <person name="Mitreva M."/>
            <person name="Hou S."/>
            <person name="Chen J."/>
            <person name="Wollam A."/>
            <person name="Pepin K.H."/>
            <person name="Johnson M."/>
            <person name="Bhonagiri V."/>
            <person name="Zhang X."/>
            <person name="Suruliraj S."/>
            <person name="Warren W."/>
            <person name="Chinwalla A."/>
            <person name="Mardis E.R."/>
            <person name="Wilson R.K."/>
        </authorList>
    </citation>
    <scope>NUCLEOTIDE SEQUENCE [LARGE SCALE GENOMIC DNA]</scope>
    <source>
        <strain evidence="2 3">DSM 18206</strain>
    </source>
</reference>
<dbReference type="Proteomes" id="UP000004407">
    <property type="component" value="Unassembled WGS sequence"/>
</dbReference>
<evidence type="ECO:0000313" key="3">
    <source>
        <dbReference type="Proteomes" id="UP000004407"/>
    </source>
</evidence>